<feature type="transmembrane region" description="Helical" evidence="1">
    <location>
        <begin position="120"/>
        <end position="141"/>
    </location>
</feature>
<dbReference type="PANTHER" id="PTHR37314">
    <property type="entry name" value="SLR0142 PROTEIN"/>
    <property type="match status" value="1"/>
</dbReference>
<dbReference type="KEGG" id="ftz:CH68_52"/>
<feature type="transmembrane region" description="Helical" evidence="1">
    <location>
        <begin position="7"/>
        <end position="29"/>
    </location>
</feature>
<protein>
    <submittedName>
        <fullName evidence="3">DUF1275 domain-containing protein</fullName>
    </submittedName>
</protein>
<proteinExistence type="predicted"/>
<keyword evidence="1" id="KW-0812">Transmembrane</keyword>
<accession>A0A0B3VVE6</accession>
<feature type="transmembrane region" description="Helical" evidence="1">
    <location>
        <begin position="171"/>
        <end position="192"/>
    </location>
</feature>
<reference evidence="3" key="1">
    <citation type="submission" date="2019-08" db="EMBL/GenBank/DDBJ databases">
        <authorList>
            <person name="Busch A."/>
        </authorList>
    </citation>
    <scope>NUCLEOTIDE SEQUENCE</scope>
    <source>
        <strain evidence="3">15T0085</strain>
        <strain evidence="2">17T1429</strain>
    </source>
</reference>
<dbReference type="KEGG" id="ftc:DA46_678"/>
<comment type="caution">
    <text evidence="3">The sequence shown here is derived from an EMBL/GenBank/DDBJ whole genome shotgun (WGS) entry which is preliminary data.</text>
</comment>
<dbReference type="EMBL" id="JAAGKH010000030">
    <property type="protein sequence ID" value="NDR88976.1"/>
    <property type="molecule type" value="Genomic_DNA"/>
</dbReference>
<evidence type="ECO:0000313" key="2">
    <source>
        <dbReference type="EMBL" id="NDR88976.1"/>
    </source>
</evidence>
<evidence type="ECO:0000313" key="3">
    <source>
        <dbReference type="EMBL" id="NDS68586.1"/>
    </source>
</evidence>
<dbReference type="Pfam" id="PF06912">
    <property type="entry name" value="DUF1275"/>
    <property type="match status" value="1"/>
</dbReference>
<keyword evidence="1" id="KW-0472">Membrane</keyword>
<dbReference type="HOGENOM" id="CLU_073333_1_1_6"/>
<organism evidence="3">
    <name type="scientific">Francisella tularensis subsp. holarctica</name>
    <dbReference type="NCBI Taxonomy" id="119857"/>
    <lineage>
        <taxon>Bacteria</taxon>
        <taxon>Pseudomonadati</taxon>
        <taxon>Pseudomonadota</taxon>
        <taxon>Gammaproteobacteria</taxon>
        <taxon>Thiotrichales</taxon>
        <taxon>Francisellaceae</taxon>
        <taxon>Francisella</taxon>
    </lineage>
</organism>
<dbReference type="EMBL" id="JAAGJP010000036">
    <property type="protein sequence ID" value="NDS68586.1"/>
    <property type="molecule type" value="Genomic_DNA"/>
</dbReference>
<sequence length="230" mass="25457">MFTKKTAFTYFITVILIFNSGWIDSVVLYNSFGASVAVMSGNLRILGHSIAGSDWIFMYKVAILIAGFVVGAAINGVIMKTDAYVISEDHTKTLVLQSAVMLTGTLLIDIFDNHRVIDDLFLAMVMGMQNSFTTLFFGGFARTTHMTGTTTDLGIEIGRVLRGNMDNLWKIPFFITCMTMFVIGNAAGVIWVQITGEYFTLMLFPSVILPIFVGIVILLTYNMKVKNHSL</sequence>
<feature type="transmembrane region" description="Helical" evidence="1">
    <location>
        <begin position="90"/>
        <end position="108"/>
    </location>
</feature>
<dbReference type="eggNOG" id="COG3619">
    <property type="taxonomic scope" value="Bacteria"/>
</dbReference>
<feature type="transmembrane region" description="Helical" evidence="1">
    <location>
        <begin position="56"/>
        <end position="78"/>
    </location>
</feature>
<feature type="transmembrane region" description="Helical" evidence="1">
    <location>
        <begin position="198"/>
        <end position="221"/>
    </location>
</feature>
<keyword evidence="1" id="KW-1133">Transmembrane helix</keyword>
<dbReference type="RefSeq" id="WP_003013992.1">
    <property type="nucleotide sequence ID" value="NZ_AP023459.1"/>
</dbReference>
<dbReference type="AlphaFoldDB" id="A0A0B3VVE6"/>
<name>A0A0B3VVE6_FRATU</name>
<dbReference type="InterPro" id="IPR010699">
    <property type="entry name" value="DUF1275"/>
</dbReference>
<dbReference type="PANTHER" id="PTHR37314:SF4">
    <property type="entry name" value="UPF0700 TRANSMEMBRANE PROTEIN YOAK"/>
    <property type="match status" value="1"/>
</dbReference>
<dbReference type="OMA" id="MFRHQGK"/>
<reference evidence="3" key="2">
    <citation type="submission" date="2020-02" db="EMBL/GenBank/DDBJ databases">
        <title>Using affinity propagation clustering for identifying bacterial clades and subclades with whole-genome sequences of Francisella tularensis.</title>
        <authorList>
            <person name="Homeier-Bachmann T."/>
            <person name="Abdel-Glil M.Y."/>
            <person name="Hackbart A."/>
            <person name="Hotzel H."/>
            <person name="Tomaso H."/>
        </authorList>
    </citation>
    <scope>NUCLEOTIDE SEQUENCE</scope>
    <source>
        <strain evidence="3">15T0085</strain>
        <strain evidence="2">17T1429</strain>
    </source>
</reference>
<gene>
    <name evidence="3" type="ORF">FWI86_05970</name>
    <name evidence="2" type="ORF">FWJ04_04775</name>
</gene>
<dbReference type="KEGG" id="ftv:CH67_315"/>
<evidence type="ECO:0000256" key="1">
    <source>
        <dbReference type="SAM" id="Phobius"/>
    </source>
</evidence>